<protein>
    <submittedName>
        <fullName evidence="4">Prepilin peptidase</fullName>
    </submittedName>
</protein>
<feature type="transmembrane region" description="Helical" evidence="2">
    <location>
        <begin position="46"/>
        <end position="65"/>
    </location>
</feature>
<proteinExistence type="inferred from homology"/>
<feature type="transmembrane region" description="Helical" evidence="2">
    <location>
        <begin position="24"/>
        <end position="39"/>
    </location>
</feature>
<feature type="transmembrane region" description="Helical" evidence="2">
    <location>
        <begin position="133"/>
        <end position="149"/>
    </location>
</feature>
<dbReference type="InterPro" id="IPR050882">
    <property type="entry name" value="Prepilin_peptidase/N-MTase"/>
</dbReference>
<dbReference type="GO" id="GO:0004190">
    <property type="term" value="F:aspartic-type endopeptidase activity"/>
    <property type="evidence" value="ECO:0007669"/>
    <property type="project" value="InterPro"/>
</dbReference>
<dbReference type="PANTHER" id="PTHR30487">
    <property type="entry name" value="TYPE 4 PREPILIN-LIKE PROTEINS LEADER PEPTIDE-PROCESSING ENZYME"/>
    <property type="match status" value="1"/>
</dbReference>
<evidence type="ECO:0000313" key="5">
    <source>
        <dbReference type="Proteomes" id="UP000283700"/>
    </source>
</evidence>
<keyword evidence="2" id="KW-0472">Membrane</keyword>
<dbReference type="InterPro" id="IPR000045">
    <property type="entry name" value="Prepilin_IV_endopep_pep"/>
</dbReference>
<dbReference type="AlphaFoldDB" id="A0A415UGF1"/>
<feature type="domain" description="Prepilin type IV endopeptidase peptidase" evidence="3">
    <location>
        <begin position="5"/>
        <end position="101"/>
    </location>
</feature>
<dbReference type="GO" id="GO:0005886">
    <property type="term" value="C:plasma membrane"/>
    <property type="evidence" value="ECO:0007669"/>
    <property type="project" value="TreeGrafter"/>
</dbReference>
<evidence type="ECO:0000313" key="4">
    <source>
        <dbReference type="EMBL" id="RHN17170.1"/>
    </source>
</evidence>
<keyword evidence="2" id="KW-1133">Transmembrane helix</keyword>
<evidence type="ECO:0000256" key="1">
    <source>
        <dbReference type="ARBA" id="ARBA00005801"/>
    </source>
</evidence>
<feature type="transmembrane region" description="Helical" evidence="2">
    <location>
        <begin position="85"/>
        <end position="102"/>
    </location>
</feature>
<evidence type="ECO:0000256" key="2">
    <source>
        <dbReference type="SAM" id="Phobius"/>
    </source>
</evidence>
<dbReference type="Gene3D" id="1.20.120.1220">
    <property type="match status" value="1"/>
</dbReference>
<dbReference type="Pfam" id="PF01478">
    <property type="entry name" value="Peptidase_A24"/>
    <property type="match status" value="1"/>
</dbReference>
<gene>
    <name evidence="4" type="ORF">DWZ29_01550</name>
</gene>
<sequence>MIRSILLIGTSVAASYFDIKTRKIPNWLCFSSIAIGLFLSRSFTSFVWHMFTLLFLFALSTFRLMGHGDMKLWMAISTYVNFEGTMYIMIIAAVIMIIYAICTSTKSSFNVIKTFYYDFIYNKRICFFDQKDYPFAPFLLFACITYVFWKGGCL</sequence>
<dbReference type="Proteomes" id="UP000283700">
    <property type="component" value="Unassembled WGS sequence"/>
</dbReference>
<dbReference type="PANTHER" id="PTHR30487:SF0">
    <property type="entry name" value="PREPILIN LEADER PEPTIDASE_N-METHYLTRANSFERASE-RELATED"/>
    <property type="match status" value="1"/>
</dbReference>
<accession>A0A415UGF1</accession>
<keyword evidence="2" id="KW-0812">Transmembrane</keyword>
<comment type="similarity">
    <text evidence="1">Belongs to the peptidase A24 family.</text>
</comment>
<evidence type="ECO:0000259" key="3">
    <source>
        <dbReference type="Pfam" id="PF01478"/>
    </source>
</evidence>
<dbReference type="GO" id="GO:0006465">
    <property type="term" value="P:signal peptide processing"/>
    <property type="evidence" value="ECO:0007669"/>
    <property type="project" value="TreeGrafter"/>
</dbReference>
<organism evidence="4 5">
    <name type="scientific">Anaerobutyricum hallii</name>
    <dbReference type="NCBI Taxonomy" id="39488"/>
    <lineage>
        <taxon>Bacteria</taxon>
        <taxon>Bacillati</taxon>
        <taxon>Bacillota</taxon>
        <taxon>Clostridia</taxon>
        <taxon>Lachnospirales</taxon>
        <taxon>Lachnospiraceae</taxon>
        <taxon>Anaerobutyricum</taxon>
    </lineage>
</organism>
<dbReference type="EMBL" id="QRQO01000003">
    <property type="protein sequence ID" value="RHN17170.1"/>
    <property type="molecule type" value="Genomic_DNA"/>
</dbReference>
<dbReference type="RefSeq" id="WP_118485507.1">
    <property type="nucleotide sequence ID" value="NZ_QRQO01000003.1"/>
</dbReference>
<comment type="caution">
    <text evidence="4">The sequence shown here is derived from an EMBL/GenBank/DDBJ whole genome shotgun (WGS) entry which is preliminary data.</text>
</comment>
<name>A0A415UGF1_9FIRM</name>
<reference evidence="4 5" key="1">
    <citation type="submission" date="2018-08" db="EMBL/GenBank/DDBJ databases">
        <title>A genome reference for cultivated species of the human gut microbiota.</title>
        <authorList>
            <person name="Zou Y."/>
            <person name="Xue W."/>
            <person name="Luo G."/>
        </authorList>
    </citation>
    <scope>NUCLEOTIDE SEQUENCE [LARGE SCALE GENOMIC DNA]</scope>
    <source>
        <strain evidence="4 5">AF31-17AC</strain>
    </source>
</reference>